<dbReference type="InterPro" id="IPR045721">
    <property type="entry name" value="DUF6075"/>
</dbReference>
<gene>
    <name evidence="1" type="ORF">NE632_05145</name>
</gene>
<evidence type="ECO:0000313" key="2">
    <source>
        <dbReference type="Proteomes" id="UP001206236"/>
    </source>
</evidence>
<reference evidence="1" key="1">
    <citation type="submission" date="2022-06" db="EMBL/GenBank/DDBJ databases">
        <title>Isolation of gut microbiota from human fecal samples.</title>
        <authorList>
            <person name="Pamer E.G."/>
            <person name="Barat B."/>
            <person name="Waligurski E."/>
            <person name="Medina S."/>
            <person name="Paddock L."/>
            <person name="Mostad J."/>
        </authorList>
    </citation>
    <scope>NUCLEOTIDE SEQUENCE</scope>
    <source>
        <strain evidence="1">DFI.5.57</strain>
    </source>
</reference>
<accession>A0AAW5KL73</accession>
<organism evidence="1 2">
    <name type="scientific">Ruminococcus bicirculans</name>
    <name type="common">ex Wegman et al. 2014</name>
    <dbReference type="NCBI Taxonomy" id="1160721"/>
    <lineage>
        <taxon>Bacteria</taxon>
        <taxon>Bacillati</taxon>
        <taxon>Bacillota</taxon>
        <taxon>Clostridia</taxon>
        <taxon>Eubacteriales</taxon>
        <taxon>Oscillospiraceae</taxon>
        <taxon>Ruminococcus</taxon>
    </lineage>
</organism>
<dbReference type="AlphaFoldDB" id="A0AAW5KL73"/>
<comment type="caution">
    <text evidence="1">The sequence shown here is derived from an EMBL/GenBank/DDBJ whole genome shotgun (WGS) entry which is preliminary data.</text>
</comment>
<name>A0AAW5KL73_9FIRM</name>
<proteinExistence type="predicted"/>
<sequence>MIFYDEEHEELFNKLCKKMPYLDGYHLSLAYLLTMDNVLRNHIGALYDVRKDVIIFEGLSKPFQTHTSLKTTRLAFNLWNGTVYDSDPPETYIDKNGEKEYVPSKYYAPDRIFHCTYAPYYFEAIKMRFEISI</sequence>
<dbReference type="Proteomes" id="UP001206236">
    <property type="component" value="Unassembled WGS sequence"/>
</dbReference>
<protein>
    <submittedName>
        <fullName evidence="1">DUF6075 family protein</fullName>
    </submittedName>
</protein>
<dbReference type="Pfam" id="PF19552">
    <property type="entry name" value="DUF6075"/>
    <property type="match status" value="1"/>
</dbReference>
<dbReference type="EMBL" id="JANGCN010000008">
    <property type="protein sequence ID" value="MCQ5152688.1"/>
    <property type="molecule type" value="Genomic_DNA"/>
</dbReference>
<dbReference type="RefSeq" id="WP_256321805.1">
    <property type="nucleotide sequence ID" value="NZ_DAWALU010000124.1"/>
</dbReference>
<evidence type="ECO:0000313" key="1">
    <source>
        <dbReference type="EMBL" id="MCQ5152688.1"/>
    </source>
</evidence>